<evidence type="ECO:0000256" key="8">
    <source>
        <dbReference type="ARBA" id="ARBA00023306"/>
    </source>
</evidence>
<dbReference type="FunFam" id="3.30.160.880:FF:000001">
    <property type="entry name" value="Cell division protein ZapA"/>
    <property type="match status" value="1"/>
</dbReference>
<dbReference type="Gene3D" id="3.30.160.880">
    <property type="entry name" value="Cell division protein ZapA protomer, N-terminal domain"/>
    <property type="match status" value="1"/>
</dbReference>
<dbReference type="SUPFAM" id="SSF102829">
    <property type="entry name" value="Cell division protein ZapA-like"/>
    <property type="match status" value="1"/>
</dbReference>
<dbReference type="EMBL" id="JAFKOQ010000022">
    <property type="protein sequence ID" value="MBN8124130.1"/>
    <property type="molecule type" value="Genomic_DNA"/>
</dbReference>
<keyword evidence="4" id="KW-0963">Cytoplasm</keyword>
<dbReference type="EMBL" id="LOSH02000004">
    <property type="protein sequence ID" value="PNM66748.1"/>
    <property type="molecule type" value="Genomic_DNA"/>
</dbReference>
<dbReference type="GO" id="GO:0000917">
    <property type="term" value="P:division septum assembly"/>
    <property type="evidence" value="ECO:0007669"/>
    <property type="project" value="UniProtKB-KW"/>
</dbReference>
<keyword evidence="15" id="KW-1185">Reference proteome</keyword>
<evidence type="ECO:0000256" key="2">
    <source>
        <dbReference type="ARBA" id="ARBA00010074"/>
    </source>
</evidence>
<keyword evidence="8" id="KW-0131">Cell cycle</keyword>
<accession>A0A087I641</accession>
<evidence type="ECO:0000313" key="14">
    <source>
        <dbReference type="EMBL" id="PNM66748.1"/>
    </source>
</evidence>
<reference evidence="13" key="4">
    <citation type="submission" date="2021-03" db="EMBL/GenBank/DDBJ databases">
        <title>Study of the foodborne Vibrio vulnificus isolates from China.</title>
        <authorList>
            <person name="Zheng Z."/>
            <person name="Ye L."/>
        </authorList>
    </citation>
    <scope>NUCLEOTIDE SEQUENCE</scope>
    <source>
        <strain evidence="13">Vv1582</strain>
    </source>
</reference>
<dbReference type="AlphaFoldDB" id="A0A087I641"/>
<evidence type="ECO:0000313" key="12">
    <source>
        <dbReference type="EMBL" id="HAS8542405.1"/>
    </source>
</evidence>
<evidence type="ECO:0000256" key="4">
    <source>
        <dbReference type="ARBA" id="ARBA00022490"/>
    </source>
</evidence>
<dbReference type="PANTHER" id="PTHR34981:SF1">
    <property type="entry name" value="CELL DIVISION PROTEIN ZAPA"/>
    <property type="match status" value="1"/>
</dbReference>
<reference evidence="12" key="3">
    <citation type="submission" date="2019-01" db="EMBL/GenBank/DDBJ databases">
        <authorList>
            <consortium name="NCBI Pathogen Detection Project"/>
        </authorList>
    </citation>
    <scope>NUCLEOTIDE SEQUENCE</scope>
    <source>
        <strain evidence="12">BCW_3452</strain>
    </source>
</reference>
<proteinExistence type="inferred from homology"/>
<name>A0A087I641_VIBVL</name>
<dbReference type="RefSeq" id="WP_011151176.1">
    <property type="nucleotide sequence ID" value="NZ_CABMOC010000002.1"/>
</dbReference>
<dbReference type="InterPro" id="IPR007838">
    <property type="entry name" value="Cell_div_ZapA-like"/>
</dbReference>
<evidence type="ECO:0000256" key="7">
    <source>
        <dbReference type="ARBA" id="ARBA00023210"/>
    </source>
</evidence>
<dbReference type="OrthoDB" id="5917174at2"/>
<evidence type="ECO:0000256" key="10">
    <source>
        <dbReference type="ARBA" id="ARBA00026068"/>
    </source>
</evidence>
<comment type="similarity">
    <text evidence="2">Belongs to the ZapA family. Type 1 subfamily.</text>
</comment>
<dbReference type="Gene3D" id="1.20.5.50">
    <property type="match status" value="1"/>
</dbReference>
<keyword evidence="5 12" id="KW-0132">Cell division</keyword>
<comment type="subunit">
    <text evidence="10">Homodimer. Interacts with FtsZ.</text>
</comment>
<dbReference type="Proteomes" id="UP000863257">
    <property type="component" value="Unassembled WGS sequence"/>
</dbReference>
<protein>
    <recommendedName>
        <fullName evidence="3">Cell division protein ZapA</fullName>
    </recommendedName>
    <alternativeName>
        <fullName evidence="11">Z ring-associated protein ZapA</fullName>
    </alternativeName>
</protein>
<sequence length="103" mass="11362">MSNQAVDVEILGKITRVNCPSGQEEALVAAAQDLDARLKEMSERTKVTNEIQLLTFAALNICYELNSKSSASNEQQQLMVERMEQLTDSLDKALMKVTQGSAQ</sequence>
<comment type="subcellular location">
    <subcellularLocation>
        <location evidence="1">Cytoplasm</location>
    </subcellularLocation>
</comment>
<dbReference type="GO" id="GO:0005829">
    <property type="term" value="C:cytosol"/>
    <property type="evidence" value="ECO:0007669"/>
    <property type="project" value="TreeGrafter"/>
</dbReference>
<comment type="function">
    <text evidence="9">Activator of cell division through the inhibition of FtsZ GTPase activity, therefore promoting FtsZ assembly into bundles of protofilaments necessary for the formation of the division Z ring. It is recruited early at mid-cell but it is not essential for cell division.</text>
</comment>
<dbReference type="InterPro" id="IPR042233">
    <property type="entry name" value="Cell_div_ZapA_N"/>
</dbReference>
<dbReference type="PANTHER" id="PTHR34981">
    <property type="entry name" value="CELL DIVISION PROTEIN ZAPA"/>
    <property type="match status" value="1"/>
</dbReference>
<evidence type="ECO:0000256" key="3">
    <source>
        <dbReference type="ARBA" id="ARBA00015195"/>
    </source>
</evidence>
<keyword evidence="6" id="KW-0175">Coiled coil</keyword>
<evidence type="ECO:0000313" key="15">
    <source>
        <dbReference type="Proteomes" id="UP000054370"/>
    </source>
</evidence>
<dbReference type="Proteomes" id="UP000054370">
    <property type="component" value="Unassembled WGS sequence"/>
</dbReference>
<dbReference type="GO" id="GO:0000921">
    <property type="term" value="P:septin ring assembly"/>
    <property type="evidence" value="ECO:0007669"/>
    <property type="project" value="TreeGrafter"/>
</dbReference>
<dbReference type="GO" id="GO:0032153">
    <property type="term" value="C:cell division site"/>
    <property type="evidence" value="ECO:0007669"/>
    <property type="project" value="TreeGrafter"/>
</dbReference>
<dbReference type="Pfam" id="PF05164">
    <property type="entry name" value="ZapA"/>
    <property type="match status" value="1"/>
</dbReference>
<dbReference type="Proteomes" id="UP000664056">
    <property type="component" value="Unassembled WGS sequence"/>
</dbReference>
<organism evidence="12">
    <name type="scientific">Vibrio vulnificus</name>
    <dbReference type="NCBI Taxonomy" id="672"/>
    <lineage>
        <taxon>Bacteria</taxon>
        <taxon>Pseudomonadati</taxon>
        <taxon>Pseudomonadota</taxon>
        <taxon>Gammaproteobacteria</taxon>
        <taxon>Vibrionales</taxon>
        <taxon>Vibrionaceae</taxon>
        <taxon>Vibrio</taxon>
    </lineage>
</organism>
<reference evidence="14 15" key="1">
    <citation type="submission" date="2017-12" db="EMBL/GenBank/DDBJ databases">
        <title>FDA dAtabase for Regulatory Grade micrObial Sequences (FDA-ARGOS): Supporting development and validation of Infectious Disease Dx tests.</title>
        <authorList>
            <person name="Hoffmann M."/>
            <person name="Allard M."/>
            <person name="Evans P."/>
            <person name="Brown E."/>
            <person name="Tallon L.J."/>
            <person name="Sadzewicz L."/>
            <person name="Sengamalay N."/>
            <person name="Ott S."/>
            <person name="Godinez A."/>
            <person name="Nagaraj S."/>
            <person name="Vavikolanu K."/>
            <person name="Aluvathingal J."/>
            <person name="Nadendla S."/>
            <person name="Hobson J."/>
            <person name="Sichtig H."/>
        </authorList>
    </citation>
    <scope>NUCLEOTIDE SEQUENCE [LARGE SCALE GENOMIC DNA]</scope>
    <source>
        <strain evidence="15">ATCC 29307</strain>
        <strain evidence="14">FDAARGOS_118</strain>
    </source>
</reference>
<evidence type="ECO:0000313" key="13">
    <source>
        <dbReference type="EMBL" id="MBN8124130.1"/>
    </source>
</evidence>
<reference evidence="12" key="2">
    <citation type="journal article" date="2018" name="Genome Biol.">
        <title>SKESA: strategic k-mer extension for scrupulous assemblies.</title>
        <authorList>
            <person name="Souvorov A."/>
            <person name="Agarwala R."/>
            <person name="Lipman D.J."/>
        </authorList>
    </citation>
    <scope>NUCLEOTIDE SEQUENCE</scope>
    <source>
        <strain evidence="12">BCW_3452</strain>
    </source>
</reference>
<keyword evidence="7" id="KW-0717">Septation</keyword>
<comment type="caution">
    <text evidence="12">The sequence shown here is derived from an EMBL/GenBank/DDBJ whole genome shotgun (WGS) entry which is preliminary data.</text>
</comment>
<evidence type="ECO:0000256" key="1">
    <source>
        <dbReference type="ARBA" id="ARBA00004496"/>
    </source>
</evidence>
<dbReference type="InterPro" id="IPR036192">
    <property type="entry name" value="Cell_div_ZapA-like_sf"/>
</dbReference>
<gene>
    <name evidence="12" type="primary">zapA</name>
    <name evidence="14" type="ORF">AL548_010730</name>
    <name evidence="12" type="ORF">I7730_21675</name>
    <name evidence="13" type="ORF">J0J18_20490</name>
</gene>
<evidence type="ECO:0000256" key="11">
    <source>
        <dbReference type="ARBA" id="ARBA00033158"/>
    </source>
</evidence>
<dbReference type="GO" id="GO:0043093">
    <property type="term" value="P:FtsZ-dependent cytokinesis"/>
    <property type="evidence" value="ECO:0007669"/>
    <property type="project" value="TreeGrafter"/>
</dbReference>
<evidence type="ECO:0000256" key="5">
    <source>
        <dbReference type="ARBA" id="ARBA00022618"/>
    </source>
</evidence>
<dbReference type="EMBL" id="DACRBY010000038">
    <property type="protein sequence ID" value="HAS8542405.1"/>
    <property type="molecule type" value="Genomic_DNA"/>
</dbReference>
<evidence type="ECO:0000256" key="9">
    <source>
        <dbReference type="ARBA" id="ARBA00024910"/>
    </source>
</evidence>
<dbReference type="GO" id="GO:0030428">
    <property type="term" value="C:cell septum"/>
    <property type="evidence" value="ECO:0007669"/>
    <property type="project" value="TreeGrafter"/>
</dbReference>
<evidence type="ECO:0000256" key="6">
    <source>
        <dbReference type="ARBA" id="ARBA00023054"/>
    </source>
</evidence>